<sequence>MIWHSVRDKSLAYGPEIPFCQFKKFPLLEVSFGPSKLLTVHHRVPPATPVDGSDYLRHQTPHRRRNSPQTDNEAGRTISTKRSNPLSKGTTKNFLKDPSLSPSQIPLGIPGQEAGSAREASLASAHNEPSHRERGQRSTAPFQFSASDQRQNFEKRPTKDLRETLHHRAYKDQPKTWQERSSYRRANQARERARGAGDRSTHSYRASESQRYLPPPPNRSYYREVPRKGIDTKDTGSTEQTSQGGNPPENENDLNSVPHAALQAAIGEVRDVMLQYTRAADPTEREARIERVRQAEERGELEEAALHMLQASNNTISKDNTPANATPERLSASQRLGPAPQSHSTDRRKSSADLSTDNRERLPATLRLGPPPLELGQLSNERSEIQTVITTERVPAPLRLGPLNLENAETRVVPEPEPTKRKPGRPPGPRKNTGENPSSKTRVIASKRKVTQKPSPIRRKITADSEGTTTIKKKTGRAKTGGTSRA</sequence>
<feature type="compositionally biased region" description="Basic and acidic residues" evidence="1">
    <location>
        <begin position="408"/>
        <end position="420"/>
    </location>
</feature>
<dbReference type="Proteomes" id="UP000824890">
    <property type="component" value="Unassembled WGS sequence"/>
</dbReference>
<feature type="compositionally biased region" description="Basic and acidic residues" evidence="1">
    <location>
        <begin position="151"/>
        <end position="201"/>
    </location>
</feature>
<feature type="compositionally biased region" description="Polar residues" evidence="1">
    <location>
        <begin position="311"/>
        <end position="324"/>
    </location>
</feature>
<feature type="region of interest" description="Disordered" evidence="1">
    <location>
        <begin position="311"/>
        <end position="381"/>
    </location>
</feature>
<feature type="compositionally biased region" description="Basic and acidic residues" evidence="1">
    <location>
        <begin position="221"/>
        <end position="236"/>
    </location>
</feature>
<feature type="region of interest" description="Disordered" evidence="1">
    <location>
        <begin position="399"/>
        <end position="486"/>
    </location>
</feature>
<feature type="non-terminal residue" evidence="2">
    <location>
        <position position="486"/>
    </location>
</feature>
<evidence type="ECO:0000313" key="3">
    <source>
        <dbReference type="Proteomes" id="UP000824890"/>
    </source>
</evidence>
<feature type="compositionally biased region" description="Polar residues" evidence="1">
    <location>
        <begin position="67"/>
        <end position="93"/>
    </location>
</feature>
<feature type="compositionally biased region" description="Polar residues" evidence="1">
    <location>
        <begin position="137"/>
        <end position="150"/>
    </location>
</feature>
<protein>
    <submittedName>
        <fullName evidence="2">Uncharacterized protein</fullName>
    </submittedName>
</protein>
<keyword evidence="3" id="KW-1185">Reference proteome</keyword>
<feature type="compositionally biased region" description="Basic residues" evidence="1">
    <location>
        <begin position="445"/>
        <end position="460"/>
    </location>
</feature>
<dbReference type="EMBL" id="JAGKQM010000016">
    <property type="protein sequence ID" value="KAH0872432.1"/>
    <property type="molecule type" value="Genomic_DNA"/>
</dbReference>
<proteinExistence type="predicted"/>
<reference evidence="2 3" key="1">
    <citation type="submission" date="2021-05" db="EMBL/GenBank/DDBJ databases">
        <title>Genome Assembly of Synthetic Allotetraploid Brassica napus Reveals Homoeologous Exchanges between Subgenomes.</title>
        <authorList>
            <person name="Davis J.T."/>
        </authorList>
    </citation>
    <scope>NUCLEOTIDE SEQUENCE [LARGE SCALE GENOMIC DNA]</scope>
    <source>
        <strain evidence="3">cv. Da-Ae</strain>
        <tissue evidence="2">Seedling</tissue>
    </source>
</reference>
<feature type="compositionally biased region" description="Basic and acidic residues" evidence="1">
    <location>
        <begin position="344"/>
        <end position="362"/>
    </location>
</feature>
<comment type="caution">
    <text evidence="2">The sequence shown here is derived from an EMBL/GenBank/DDBJ whole genome shotgun (WGS) entry which is preliminary data.</text>
</comment>
<gene>
    <name evidence="2" type="ORF">HID58_069794</name>
</gene>
<name>A0ABQ7YWX5_BRANA</name>
<feature type="region of interest" description="Disordered" evidence="1">
    <location>
        <begin position="43"/>
        <end position="255"/>
    </location>
</feature>
<evidence type="ECO:0000313" key="2">
    <source>
        <dbReference type="EMBL" id="KAH0872432.1"/>
    </source>
</evidence>
<organism evidence="2 3">
    <name type="scientific">Brassica napus</name>
    <name type="common">Rape</name>
    <dbReference type="NCBI Taxonomy" id="3708"/>
    <lineage>
        <taxon>Eukaryota</taxon>
        <taxon>Viridiplantae</taxon>
        <taxon>Streptophyta</taxon>
        <taxon>Embryophyta</taxon>
        <taxon>Tracheophyta</taxon>
        <taxon>Spermatophyta</taxon>
        <taxon>Magnoliopsida</taxon>
        <taxon>eudicotyledons</taxon>
        <taxon>Gunneridae</taxon>
        <taxon>Pentapetalae</taxon>
        <taxon>rosids</taxon>
        <taxon>malvids</taxon>
        <taxon>Brassicales</taxon>
        <taxon>Brassicaceae</taxon>
        <taxon>Brassiceae</taxon>
        <taxon>Brassica</taxon>
    </lineage>
</organism>
<accession>A0ABQ7YWX5</accession>
<evidence type="ECO:0000256" key="1">
    <source>
        <dbReference type="SAM" id="MobiDB-lite"/>
    </source>
</evidence>